<feature type="compositionally biased region" description="Basic and acidic residues" evidence="1">
    <location>
        <begin position="235"/>
        <end position="248"/>
    </location>
</feature>
<feature type="compositionally biased region" description="Basic and acidic residues" evidence="1">
    <location>
        <begin position="392"/>
        <end position="401"/>
    </location>
</feature>
<name>A0A8T0XVW1_PANVG</name>
<feature type="region of interest" description="Disordered" evidence="1">
    <location>
        <begin position="32"/>
        <end position="79"/>
    </location>
</feature>
<feature type="compositionally biased region" description="Basic and acidic residues" evidence="1">
    <location>
        <begin position="413"/>
        <end position="431"/>
    </location>
</feature>
<dbReference type="EMBL" id="CM029037">
    <property type="protein sequence ID" value="KAG2662376.1"/>
    <property type="molecule type" value="Genomic_DNA"/>
</dbReference>
<feature type="compositionally biased region" description="Basic residues" evidence="1">
    <location>
        <begin position="43"/>
        <end position="62"/>
    </location>
</feature>
<keyword evidence="3" id="KW-1185">Reference proteome</keyword>
<evidence type="ECO:0000256" key="1">
    <source>
        <dbReference type="SAM" id="MobiDB-lite"/>
    </source>
</evidence>
<proteinExistence type="predicted"/>
<evidence type="ECO:0000313" key="3">
    <source>
        <dbReference type="Proteomes" id="UP000823388"/>
    </source>
</evidence>
<feature type="compositionally biased region" description="Low complexity" evidence="1">
    <location>
        <begin position="274"/>
        <end position="283"/>
    </location>
</feature>
<evidence type="ECO:0000313" key="2">
    <source>
        <dbReference type="EMBL" id="KAG2662376.1"/>
    </source>
</evidence>
<gene>
    <name evidence="2" type="ORF">PVAP13_1KG526004</name>
</gene>
<comment type="caution">
    <text evidence="2">The sequence shown here is derived from an EMBL/GenBank/DDBJ whole genome shotgun (WGS) entry which is preliminary data.</text>
</comment>
<protein>
    <submittedName>
        <fullName evidence="2">Uncharacterized protein</fullName>
    </submittedName>
</protein>
<organism evidence="2 3">
    <name type="scientific">Panicum virgatum</name>
    <name type="common">Blackwell switchgrass</name>
    <dbReference type="NCBI Taxonomy" id="38727"/>
    <lineage>
        <taxon>Eukaryota</taxon>
        <taxon>Viridiplantae</taxon>
        <taxon>Streptophyta</taxon>
        <taxon>Embryophyta</taxon>
        <taxon>Tracheophyta</taxon>
        <taxon>Spermatophyta</taxon>
        <taxon>Magnoliopsida</taxon>
        <taxon>Liliopsida</taxon>
        <taxon>Poales</taxon>
        <taxon>Poaceae</taxon>
        <taxon>PACMAD clade</taxon>
        <taxon>Panicoideae</taxon>
        <taxon>Panicodae</taxon>
        <taxon>Paniceae</taxon>
        <taxon>Panicinae</taxon>
        <taxon>Panicum</taxon>
        <taxon>Panicum sect. Hiantes</taxon>
    </lineage>
</organism>
<feature type="region of interest" description="Disordered" evidence="1">
    <location>
        <begin position="223"/>
        <end position="437"/>
    </location>
</feature>
<dbReference type="Proteomes" id="UP000823388">
    <property type="component" value="Chromosome 1K"/>
</dbReference>
<accession>A0A8T0XVW1</accession>
<dbReference type="AlphaFoldDB" id="A0A8T0XVW1"/>
<reference evidence="2" key="1">
    <citation type="submission" date="2020-05" db="EMBL/GenBank/DDBJ databases">
        <title>WGS assembly of Panicum virgatum.</title>
        <authorList>
            <person name="Lovell J.T."/>
            <person name="Jenkins J."/>
            <person name="Shu S."/>
            <person name="Juenger T.E."/>
            <person name="Schmutz J."/>
        </authorList>
    </citation>
    <scope>NUCLEOTIDE SEQUENCE</scope>
    <source>
        <strain evidence="2">AP13</strain>
    </source>
</reference>
<sequence>MGYSCCYCSTTTAAFVPQLPPVLLFTPLTNRQPHRKVSDPLRRARPHAWHPRKHPPKNRRTPRAPASLTAAARPGSQARAPPALTVLASAADPYSVHTPAPARAVPAIRSRVAARGGGIGLVIEKDADRPCVLGFPGPKTRLPPPPLARSQLLRVAPAPLACPSRSPHPGREPAICAPRPCLHLRLGVAQRRAGLRRSPAGGAAWEDEDVGVEVEDAWDGAREEVGEVDASVVEGRVERAADRGDLAADRNPGSSPPPPPATLPRRGRPSAVLARSAAPTCRASARRRRSTPAGEGEPDPTARRSAMAGRAPPRADPPWPTDLRHPQIRHGLARPPQLRAGEVEEDVVAGASDRRAPPPPASPRRGSGPSATAHFAGAPVPPSWLASPAAQGEERGRRRLEMGGGGAVQRGRTGRERKREKERQREGEGRAASDVAGLRMGAGEARVAASSHVGSDMAVHVGGQYWSEVFWTSSDTLE</sequence>